<proteinExistence type="predicted"/>
<comment type="caution">
    <text evidence="2">The sequence shown here is derived from an EMBL/GenBank/DDBJ whole genome shotgun (WGS) entry which is preliminary data.</text>
</comment>
<feature type="compositionally biased region" description="Pro residues" evidence="1">
    <location>
        <begin position="1"/>
        <end position="14"/>
    </location>
</feature>
<reference evidence="2 3" key="1">
    <citation type="journal article" date="2020" name="G3 (Bethesda)">
        <title>Improved Reference Genome for Cyclotella cryptica CCMP332, a Model for Cell Wall Morphogenesis, Salinity Adaptation, and Lipid Production in Diatoms (Bacillariophyta).</title>
        <authorList>
            <person name="Roberts W.R."/>
            <person name="Downey K.M."/>
            <person name="Ruck E.C."/>
            <person name="Traller J.C."/>
            <person name="Alverson A.J."/>
        </authorList>
    </citation>
    <scope>NUCLEOTIDE SEQUENCE [LARGE SCALE GENOMIC DNA]</scope>
    <source>
        <strain evidence="2 3">CCMP332</strain>
    </source>
</reference>
<evidence type="ECO:0000313" key="3">
    <source>
        <dbReference type="Proteomes" id="UP001516023"/>
    </source>
</evidence>
<dbReference type="Proteomes" id="UP001516023">
    <property type="component" value="Unassembled WGS sequence"/>
</dbReference>
<feature type="region of interest" description="Disordered" evidence="1">
    <location>
        <begin position="1"/>
        <end position="20"/>
    </location>
</feature>
<evidence type="ECO:0000256" key="1">
    <source>
        <dbReference type="SAM" id="MobiDB-lite"/>
    </source>
</evidence>
<feature type="compositionally biased region" description="Low complexity" evidence="1">
    <location>
        <begin position="326"/>
        <end position="336"/>
    </location>
</feature>
<protein>
    <submittedName>
        <fullName evidence="2">Uncharacterized protein</fullName>
    </submittedName>
</protein>
<organism evidence="2 3">
    <name type="scientific">Cyclotella cryptica</name>
    <dbReference type="NCBI Taxonomy" id="29204"/>
    <lineage>
        <taxon>Eukaryota</taxon>
        <taxon>Sar</taxon>
        <taxon>Stramenopiles</taxon>
        <taxon>Ochrophyta</taxon>
        <taxon>Bacillariophyta</taxon>
        <taxon>Coscinodiscophyceae</taxon>
        <taxon>Thalassiosirophycidae</taxon>
        <taxon>Stephanodiscales</taxon>
        <taxon>Stephanodiscaceae</taxon>
        <taxon>Cyclotella</taxon>
    </lineage>
</organism>
<dbReference type="AlphaFoldDB" id="A0ABD3PY33"/>
<accession>A0ABD3PY33</accession>
<gene>
    <name evidence="2" type="ORF">HJC23_005605</name>
</gene>
<dbReference type="EMBL" id="JABMIG020000094">
    <property type="protein sequence ID" value="KAL3793103.1"/>
    <property type="molecule type" value="Genomic_DNA"/>
</dbReference>
<name>A0ABD3PY33_9STRA</name>
<feature type="region of interest" description="Disordered" evidence="1">
    <location>
        <begin position="316"/>
        <end position="336"/>
    </location>
</feature>
<sequence length="494" mass="52154">MTSPPCHQPTPIPLPADDYDRPHTTTALLASLRCTTSAFDAVMDALLSTTAQQGERVKSLEGRVERARRWIGRLEKIMEDRNGDLKDIVCRVSYPADYDEALRGIELGLAEIRNGLSPPHNSAADSARSAADAAVRAALRRDATMDDGAAIPNDSWLDQASMGIGGLAHSLEVADAQRRVPLLYGSLVGKHAMDGSGRCMDEIEYRGILDALVRAETKANIPGTLADLALSTSFEGGRGDGDDESVHSANSRISTLSMASNVSLSGRMTAIQRRRLHQQQQQLRNIKAGGVSGFDGKDEDGAGVISTNRTASFSNQYTSKASNGNSSTSISGRQQSISGSHPYLCEVLHDSYGIGSDPPKGLTDCSGFSSRGTREGGTEFYPPPSSVSDLMVFNTSRDSYGLANRRAAALMASLAAVVPANETSIDTKKTSTKEAALPESPGSTAVKKQKGGSEIEAASSKLAKLVFIPDASAADAAAPSLDLPERLPISSAKT</sequence>
<keyword evidence="3" id="KW-1185">Reference proteome</keyword>
<evidence type="ECO:0000313" key="2">
    <source>
        <dbReference type="EMBL" id="KAL3793103.1"/>
    </source>
</evidence>
<feature type="compositionally biased region" description="Polar residues" evidence="1">
    <location>
        <begin position="316"/>
        <end position="325"/>
    </location>
</feature>
<feature type="region of interest" description="Disordered" evidence="1">
    <location>
        <begin position="426"/>
        <end position="453"/>
    </location>
</feature>